<sequence length="177" mass="19482">MQHCNTLSGIAARRSRPAIQEFPHPSKNATRCCTCPHIIQQTNHVAEHEIGDTVGFCQLLPVDGIPNDPRAHSWASHSFTTALTPGMGAGGAFGRRACCGRERCADCSTPCSPRPGLRYQLGRTKDQRADVTDDASLEHETTTMHGNPTHLLTASCRDFNPRDSIRHLPPLNRDYRT</sequence>
<name>A0AAN6TXP7_9PEZI</name>
<proteinExistence type="predicted"/>
<dbReference type="RefSeq" id="XP_062646230.1">
    <property type="nucleotide sequence ID" value="XM_062787700.1"/>
</dbReference>
<evidence type="ECO:0000313" key="1">
    <source>
        <dbReference type="EMBL" id="KAK4122459.1"/>
    </source>
</evidence>
<dbReference type="AlphaFoldDB" id="A0AAN6TXP7"/>
<evidence type="ECO:0000313" key="2">
    <source>
        <dbReference type="Proteomes" id="UP001302602"/>
    </source>
</evidence>
<organism evidence="1 2">
    <name type="scientific">Parathielavia appendiculata</name>
    <dbReference type="NCBI Taxonomy" id="2587402"/>
    <lineage>
        <taxon>Eukaryota</taxon>
        <taxon>Fungi</taxon>
        <taxon>Dikarya</taxon>
        <taxon>Ascomycota</taxon>
        <taxon>Pezizomycotina</taxon>
        <taxon>Sordariomycetes</taxon>
        <taxon>Sordariomycetidae</taxon>
        <taxon>Sordariales</taxon>
        <taxon>Chaetomiaceae</taxon>
        <taxon>Parathielavia</taxon>
    </lineage>
</organism>
<keyword evidence="2" id="KW-1185">Reference proteome</keyword>
<dbReference type="Proteomes" id="UP001302602">
    <property type="component" value="Unassembled WGS sequence"/>
</dbReference>
<accession>A0AAN6TXP7</accession>
<dbReference type="GeneID" id="87824470"/>
<comment type="caution">
    <text evidence="1">The sequence shown here is derived from an EMBL/GenBank/DDBJ whole genome shotgun (WGS) entry which is preliminary data.</text>
</comment>
<reference evidence="1" key="2">
    <citation type="submission" date="2023-05" db="EMBL/GenBank/DDBJ databases">
        <authorList>
            <consortium name="Lawrence Berkeley National Laboratory"/>
            <person name="Steindorff A."/>
            <person name="Hensen N."/>
            <person name="Bonometti L."/>
            <person name="Westerberg I."/>
            <person name="Brannstrom I.O."/>
            <person name="Guillou S."/>
            <person name="Cros-Aarteil S."/>
            <person name="Calhoun S."/>
            <person name="Haridas S."/>
            <person name="Kuo A."/>
            <person name="Mondo S."/>
            <person name="Pangilinan J."/>
            <person name="Riley R."/>
            <person name="Labutti K."/>
            <person name="Andreopoulos B."/>
            <person name="Lipzen A."/>
            <person name="Chen C."/>
            <person name="Yanf M."/>
            <person name="Daum C."/>
            <person name="Ng V."/>
            <person name="Clum A."/>
            <person name="Ohm R."/>
            <person name="Martin F."/>
            <person name="Silar P."/>
            <person name="Natvig D."/>
            <person name="Lalanne C."/>
            <person name="Gautier V."/>
            <person name="Ament-Velasquez S.L."/>
            <person name="Kruys A."/>
            <person name="Hutchinson M.I."/>
            <person name="Powell A.J."/>
            <person name="Barry K."/>
            <person name="Miller A.N."/>
            <person name="Grigoriev I.V."/>
            <person name="Debuchy R."/>
            <person name="Gladieux P."/>
            <person name="Thoren M.H."/>
            <person name="Johannesson H."/>
        </authorList>
    </citation>
    <scope>NUCLEOTIDE SEQUENCE</scope>
    <source>
        <strain evidence="1">CBS 731.68</strain>
    </source>
</reference>
<dbReference type="EMBL" id="MU853231">
    <property type="protein sequence ID" value="KAK4122459.1"/>
    <property type="molecule type" value="Genomic_DNA"/>
</dbReference>
<protein>
    <submittedName>
        <fullName evidence="1">Uncharacterized protein</fullName>
    </submittedName>
</protein>
<gene>
    <name evidence="1" type="ORF">N657DRAFT_505360</name>
</gene>
<reference evidence="1" key="1">
    <citation type="journal article" date="2023" name="Mol. Phylogenet. Evol.">
        <title>Genome-scale phylogeny and comparative genomics of the fungal order Sordariales.</title>
        <authorList>
            <person name="Hensen N."/>
            <person name="Bonometti L."/>
            <person name="Westerberg I."/>
            <person name="Brannstrom I.O."/>
            <person name="Guillou S."/>
            <person name="Cros-Aarteil S."/>
            <person name="Calhoun S."/>
            <person name="Haridas S."/>
            <person name="Kuo A."/>
            <person name="Mondo S."/>
            <person name="Pangilinan J."/>
            <person name="Riley R."/>
            <person name="LaButti K."/>
            <person name="Andreopoulos B."/>
            <person name="Lipzen A."/>
            <person name="Chen C."/>
            <person name="Yan M."/>
            <person name="Daum C."/>
            <person name="Ng V."/>
            <person name="Clum A."/>
            <person name="Steindorff A."/>
            <person name="Ohm R.A."/>
            <person name="Martin F."/>
            <person name="Silar P."/>
            <person name="Natvig D.O."/>
            <person name="Lalanne C."/>
            <person name="Gautier V."/>
            <person name="Ament-Velasquez S.L."/>
            <person name="Kruys A."/>
            <person name="Hutchinson M.I."/>
            <person name="Powell A.J."/>
            <person name="Barry K."/>
            <person name="Miller A.N."/>
            <person name="Grigoriev I.V."/>
            <person name="Debuchy R."/>
            <person name="Gladieux P."/>
            <person name="Hiltunen Thoren M."/>
            <person name="Johannesson H."/>
        </authorList>
    </citation>
    <scope>NUCLEOTIDE SEQUENCE</scope>
    <source>
        <strain evidence="1">CBS 731.68</strain>
    </source>
</reference>